<evidence type="ECO:0008006" key="4">
    <source>
        <dbReference type="Google" id="ProtNLM"/>
    </source>
</evidence>
<protein>
    <recommendedName>
        <fullName evidence="4">NusG domain-containing protein</fullName>
    </recommendedName>
</protein>
<evidence type="ECO:0000313" key="2">
    <source>
        <dbReference type="EMBL" id="HIZ73033.1"/>
    </source>
</evidence>
<reference evidence="2" key="1">
    <citation type="journal article" date="2021" name="PeerJ">
        <title>Extensive microbial diversity within the chicken gut microbiome revealed by metagenomics and culture.</title>
        <authorList>
            <person name="Gilroy R."/>
            <person name="Ravi A."/>
            <person name="Getino M."/>
            <person name="Pursley I."/>
            <person name="Horton D.L."/>
            <person name="Alikhan N.F."/>
            <person name="Baker D."/>
            <person name="Gharbi K."/>
            <person name="Hall N."/>
            <person name="Watson M."/>
            <person name="Adriaenssens E.M."/>
            <person name="Foster-Nyarko E."/>
            <person name="Jarju S."/>
            <person name="Secka A."/>
            <person name="Antonio M."/>
            <person name="Oren A."/>
            <person name="Chaudhuri R.R."/>
            <person name="La Ragione R."/>
            <person name="Hildebrand F."/>
            <person name="Pallen M.J."/>
        </authorList>
    </citation>
    <scope>NUCLEOTIDE SEQUENCE</scope>
    <source>
        <strain evidence="2">ChiW7-2402</strain>
    </source>
</reference>
<accession>A0A9D2G4I1</accession>
<sequence length="157" mass="17561">MSRETLNQIKNSKWFRGGDLLIYALLFVLLLALFLAFVILPEREKLDGVDILVENECVFSCDFRRNTFEIYDADRVKVEEDGAVLFVTITTERGYNTVSIDRSARQADMTDADCSWSRDCVYMPPIRDTASAPISCIPHGVVVMPVGGDLASDGTLE</sequence>
<evidence type="ECO:0000313" key="3">
    <source>
        <dbReference type="Proteomes" id="UP000824102"/>
    </source>
</evidence>
<proteinExistence type="predicted"/>
<name>A0A9D2G4I1_9FIRM</name>
<keyword evidence="1" id="KW-1133">Transmembrane helix</keyword>
<evidence type="ECO:0000256" key="1">
    <source>
        <dbReference type="SAM" id="Phobius"/>
    </source>
</evidence>
<keyword evidence="1" id="KW-0812">Transmembrane</keyword>
<comment type="caution">
    <text evidence="2">The sequence shown here is derived from an EMBL/GenBank/DDBJ whole genome shotgun (WGS) entry which is preliminary data.</text>
</comment>
<keyword evidence="1" id="KW-0472">Membrane</keyword>
<dbReference type="Proteomes" id="UP000824102">
    <property type="component" value="Unassembled WGS sequence"/>
</dbReference>
<feature type="transmembrane region" description="Helical" evidence="1">
    <location>
        <begin position="20"/>
        <end position="40"/>
    </location>
</feature>
<dbReference type="Gene3D" id="2.60.320.10">
    <property type="entry name" value="N-utilization substance G protein NusG, insert domain"/>
    <property type="match status" value="1"/>
</dbReference>
<dbReference type="EMBL" id="DXBB01000077">
    <property type="protein sequence ID" value="HIZ73033.1"/>
    <property type="molecule type" value="Genomic_DNA"/>
</dbReference>
<dbReference type="AlphaFoldDB" id="A0A9D2G4I1"/>
<gene>
    <name evidence="2" type="ORF">H9964_05595</name>
</gene>
<dbReference type="InterPro" id="IPR038690">
    <property type="entry name" value="NusG_2_sf"/>
</dbReference>
<reference evidence="2" key="2">
    <citation type="submission" date="2021-04" db="EMBL/GenBank/DDBJ databases">
        <authorList>
            <person name="Gilroy R."/>
        </authorList>
    </citation>
    <scope>NUCLEOTIDE SEQUENCE</scope>
    <source>
        <strain evidence="2">ChiW7-2402</strain>
    </source>
</reference>
<organism evidence="2 3">
    <name type="scientific">Candidatus Gallimonas intestinavium</name>
    <dbReference type="NCBI Taxonomy" id="2838603"/>
    <lineage>
        <taxon>Bacteria</taxon>
        <taxon>Bacillati</taxon>
        <taxon>Bacillota</taxon>
        <taxon>Clostridia</taxon>
        <taxon>Candidatus Gallimonas</taxon>
    </lineage>
</organism>